<dbReference type="InterPro" id="IPR000980">
    <property type="entry name" value="SH2"/>
</dbReference>
<dbReference type="OrthoDB" id="9204160at2759"/>
<dbReference type="InterPro" id="IPR036860">
    <property type="entry name" value="SH2_dom_sf"/>
</dbReference>
<sequence>MVSSPTYDYPKPSAASTSKELSHQCWYHGKIKRITAEALMKHQGDFLVRDSISKVGDYVLTSMWNGKALHFQINRAPSSLQSKSMYMFEEEQFGSVVDLVEFYQSHKKAITLLSGAQIESPVVTTNPTNNLDNNLNVVNLRPAYSFSSLSLCPGELEANYAHVLRPELQKPTPSFERSLSQQVVLNQAKKQLQKKNMFTSENNLAPKIPMNGRITGSVAHLPLSSLLNRPLPEPERSPTILEQEDYCEMDYDEMEDTVPVMISSSHSTPSRCPSNRSSFIQEDDLFPTNPRISQRCDSSFSLSSIVSESAATFTNLSPFNKTYSCHNLATNRSPGHRFRLSARTDSAPSLPQRLECVEEDFHQNIRDSACVPDHQDYDVPLYSSPRVSNATSLVDAKAFRSLYLNKATQQPLAEQVVETVKALLHSTDPESLAMMICHEDCRILRLIEPIQGSRTGDNGLVLIVLPHGNVIRNDLIERSRCLQFTCLLSILKCKSSQEQAKLLAAYIQVAKCLVYELGNAFSFVNIMSTLCSKQMESLETMWSLLDNSALHSFESYLVPALKYITKTGKLPSSAKSCVIPFVQPVLELMAKNFSGQDPLFFDNSTFSTEIDSLWKWLEISREWSNKANVYREAAKKRYGRATSRTDNIFATEFMMRFLFGNQASTIDAPVRYSKMRRLAEMLTRQAVQVI</sequence>
<gene>
    <name evidence="5" type="ORF">L596_021078</name>
</gene>
<dbReference type="FunFam" id="3.30.505.10:FF:000013">
    <property type="entry name" value="SH2 domain-containing protein 3C isoform X1"/>
    <property type="match status" value="1"/>
</dbReference>
<dbReference type="PANTHER" id="PTHR14247">
    <property type="entry name" value="BREAST CANCER ANTI-ESTROGEN RESISTANCE PROTEIN 3 HOMOLOG-LIKE PROTEIN"/>
    <property type="match status" value="1"/>
</dbReference>
<dbReference type="SMART" id="SM00147">
    <property type="entry name" value="RasGEF"/>
    <property type="match status" value="1"/>
</dbReference>
<feature type="domain" description="Ras-GEF" evidence="4">
    <location>
        <begin position="428"/>
        <end position="658"/>
    </location>
</feature>
<reference evidence="5 6" key="1">
    <citation type="journal article" date="2015" name="Genome Biol.">
        <title>Comparative genomics of Steinernema reveals deeply conserved gene regulatory networks.</title>
        <authorList>
            <person name="Dillman A.R."/>
            <person name="Macchietto M."/>
            <person name="Porter C.F."/>
            <person name="Rogers A."/>
            <person name="Williams B."/>
            <person name="Antoshechkin I."/>
            <person name="Lee M.M."/>
            <person name="Goodwin Z."/>
            <person name="Lu X."/>
            <person name="Lewis E.E."/>
            <person name="Goodrich-Blair H."/>
            <person name="Stock S.P."/>
            <person name="Adams B.J."/>
            <person name="Sternberg P.W."/>
            <person name="Mortazavi A."/>
        </authorList>
    </citation>
    <scope>NUCLEOTIDE SEQUENCE [LARGE SCALE GENOMIC DNA]</scope>
    <source>
        <strain evidence="5 6">ALL</strain>
    </source>
</reference>
<dbReference type="PANTHER" id="PTHR14247:SF8">
    <property type="entry name" value="RAS-GEF DOMAIN-CONTAINING PROTEIN"/>
    <property type="match status" value="1"/>
</dbReference>
<organism evidence="5 6">
    <name type="scientific">Steinernema carpocapsae</name>
    <name type="common">Entomopathogenic nematode</name>
    <dbReference type="NCBI Taxonomy" id="34508"/>
    <lineage>
        <taxon>Eukaryota</taxon>
        <taxon>Metazoa</taxon>
        <taxon>Ecdysozoa</taxon>
        <taxon>Nematoda</taxon>
        <taxon>Chromadorea</taxon>
        <taxon>Rhabditida</taxon>
        <taxon>Tylenchina</taxon>
        <taxon>Panagrolaimomorpha</taxon>
        <taxon>Strongyloidoidea</taxon>
        <taxon>Steinernematidae</taxon>
        <taxon>Steinernema</taxon>
    </lineage>
</organism>
<dbReference type="PRINTS" id="PR00401">
    <property type="entry name" value="SH2DOMAIN"/>
</dbReference>
<dbReference type="GO" id="GO:0007264">
    <property type="term" value="P:small GTPase-mediated signal transduction"/>
    <property type="evidence" value="ECO:0007669"/>
    <property type="project" value="InterPro"/>
</dbReference>
<accession>A0A4U5MVH0</accession>
<feature type="domain" description="SH2" evidence="3">
    <location>
        <begin position="26"/>
        <end position="122"/>
    </location>
</feature>
<dbReference type="PROSITE" id="PS50001">
    <property type="entry name" value="SH2"/>
    <property type="match status" value="1"/>
</dbReference>
<evidence type="ECO:0008006" key="7">
    <source>
        <dbReference type="Google" id="ProtNLM"/>
    </source>
</evidence>
<comment type="caution">
    <text evidence="5">The sequence shown here is derived from an EMBL/GenBank/DDBJ whole genome shotgun (WGS) entry which is preliminary data.</text>
</comment>
<dbReference type="InterPro" id="IPR023578">
    <property type="entry name" value="Ras_GEF_dom_sf"/>
</dbReference>
<keyword evidence="6" id="KW-1185">Reference proteome</keyword>
<dbReference type="Proteomes" id="UP000298663">
    <property type="component" value="Unassembled WGS sequence"/>
</dbReference>
<dbReference type="EMBL" id="AZBU02000006">
    <property type="protein sequence ID" value="TKR73810.1"/>
    <property type="molecule type" value="Genomic_DNA"/>
</dbReference>
<keyword evidence="2" id="KW-0727">SH2 domain</keyword>
<evidence type="ECO:0000313" key="6">
    <source>
        <dbReference type="Proteomes" id="UP000298663"/>
    </source>
</evidence>
<proteinExistence type="predicted"/>
<evidence type="ECO:0000259" key="4">
    <source>
        <dbReference type="PROSITE" id="PS50009"/>
    </source>
</evidence>
<evidence type="ECO:0000256" key="1">
    <source>
        <dbReference type="PROSITE-ProRule" id="PRU00168"/>
    </source>
</evidence>
<dbReference type="SUPFAM" id="SSF48366">
    <property type="entry name" value="Ras GEF"/>
    <property type="match status" value="1"/>
</dbReference>
<dbReference type="STRING" id="34508.A0A4U5MVH0"/>
<dbReference type="InterPro" id="IPR051853">
    <property type="entry name" value="SH2-Ras-GEF_adapter"/>
</dbReference>
<reference evidence="5 6" key="2">
    <citation type="journal article" date="2019" name="G3 (Bethesda)">
        <title>Hybrid Assembly of the Genome of the Entomopathogenic Nematode Steinernema carpocapsae Identifies the X-Chromosome.</title>
        <authorList>
            <person name="Serra L."/>
            <person name="Macchietto M."/>
            <person name="Macias-Munoz A."/>
            <person name="McGill C.J."/>
            <person name="Rodriguez I.M."/>
            <person name="Rodriguez B."/>
            <person name="Murad R."/>
            <person name="Mortazavi A."/>
        </authorList>
    </citation>
    <scope>NUCLEOTIDE SEQUENCE [LARGE SCALE GENOMIC DNA]</scope>
    <source>
        <strain evidence="5 6">ALL</strain>
    </source>
</reference>
<dbReference type="PROSITE" id="PS50009">
    <property type="entry name" value="RASGEF_CAT"/>
    <property type="match status" value="1"/>
</dbReference>
<keyword evidence="1" id="KW-0344">Guanine-nucleotide releasing factor</keyword>
<dbReference type="SMART" id="SM00252">
    <property type="entry name" value="SH2"/>
    <property type="match status" value="1"/>
</dbReference>
<dbReference type="Pfam" id="PF00017">
    <property type="entry name" value="SH2"/>
    <property type="match status" value="1"/>
</dbReference>
<name>A0A4U5MVH0_STECR</name>
<dbReference type="Pfam" id="PF00617">
    <property type="entry name" value="RasGEF"/>
    <property type="match status" value="1"/>
</dbReference>
<dbReference type="AlphaFoldDB" id="A0A4U5MVH0"/>
<dbReference type="SUPFAM" id="SSF55550">
    <property type="entry name" value="SH2 domain"/>
    <property type="match status" value="1"/>
</dbReference>
<protein>
    <recommendedName>
        <fullName evidence="7">SH2 domain-containing protein</fullName>
    </recommendedName>
</protein>
<dbReference type="Gene3D" id="3.30.505.10">
    <property type="entry name" value="SH2 domain"/>
    <property type="match status" value="1"/>
</dbReference>
<dbReference type="InterPro" id="IPR036964">
    <property type="entry name" value="RASGEF_cat_dom_sf"/>
</dbReference>
<evidence type="ECO:0000313" key="5">
    <source>
        <dbReference type="EMBL" id="TKR73810.1"/>
    </source>
</evidence>
<evidence type="ECO:0000259" key="3">
    <source>
        <dbReference type="PROSITE" id="PS50001"/>
    </source>
</evidence>
<dbReference type="GO" id="GO:0005085">
    <property type="term" value="F:guanyl-nucleotide exchange factor activity"/>
    <property type="evidence" value="ECO:0007669"/>
    <property type="project" value="UniProtKB-KW"/>
</dbReference>
<evidence type="ECO:0000256" key="2">
    <source>
        <dbReference type="PROSITE-ProRule" id="PRU00191"/>
    </source>
</evidence>
<dbReference type="InterPro" id="IPR001895">
    <property type="entry name" value="RASGEF_cat_dom"/>
</dbReference>
<dbReference type="Gene3D" id="1.10.840.10">
    <property type="entry name" value="Ras guanine-nucleotide exchange factors catalytic domain"/>
    <property type="match status" value="1"/>
</dbReference>